<protein>
    <submittedName>
        <fullName evidence="1">ATP-binding region ATPase domain protein</fullName>
    </submittedName>
</protein>
<dbReference type="eggNOG" id="COG2172">
    <property type="taxonomic scope" value="Bacteria"/>
</dbReference>
<dbReference type="InterPro" id="IPR036890">
    <property type="entry name" value="HATPase_C_sf"/>
</dbReference>
<dbReference type="EMBL" id="CP002593">
    <property type="protein sequence ID" value="AEA24526.1"/>
    <property type="molecule type" value="Genomic_DNA"/>
</dbReference>
<proteinExistence type="predicted"/>
<evidence type="ECO:0000313" key="2">
    <source>
        <dbReference type="Proteomes" id="UP000007809"/>
    </source>
</evidence>
<sequence>MRAEEPTVRVEDGPDARMVVCTGELTVAGASSLHRVLRKHLLDRGRLLVDVAALRPTSAAQTTVFATVLARAGGWPHARMVLVAPDGPVVRVMRLAGHDREVPLAADRAAALVRLDSPPDRVRRTTELPQGSHAPGFVRELVRLACDDWELPDELRDRAVVVADELTSNAVRHTSGAGELVLTLDARGLRVAVRDGSPTLPTLPAGPARGLGVVAALSDAQGVTPHRDGKTMWVLLRRSAR</sequence>
<dbReference type="HOGENOM" id="CLU_087828_0_0_11"/>
<dbReference type="GO" id="GO:0005524">
    <property type="term" value="F:ATP binding"/>
    <property type="evidence" value="ECO:0007669"/>
    <property type="project" value="UniProtKB-KW"/>
</dbReference>
<dbReference type="InterPro" id="IPR050267">
    <property type="entry name" value="Anti-sigma-factor_SerPK"/>
</dbReference>
<dbReference type="Gene3D" id="3.30.565.10">
    <property type="entry name" value="Histidine kinase-like ATPase, C-terminal domain"/>
    <property type="match status" value="1"/>
</dbReference>
<reference evidence="1 2" key="1">
    <citation type="journal article" date="2011" name="J. Bacteriol.">
        <title>Genome sequence of the 1,4-dioxane-degrading Pseudonocardia dioxanivorans strain CB1190.</title>
        <authorList>
            <person name="Sales C.M."/>
            <person name="Mahendra S."/>
            <person name="Grostern A."/>
            <person name="Parales R.E."/>
            <person name="Goodwin L.A."/>
            <person name="Woyke T."/>
            <person name="Nolan M."/>
            <person name="Lapidus A."/>
            <person name="Chertkov O."/>
            <person name="Ovchinnikova G."/>
            <person name="Sczyrba A."/>
            <person name="Alvarez-Cohen L."/>
        </authorList>
    </citation>
    <scope>NUCLEOTIDE SEQUENCE [LARGE SCALE GENOMIC DNA]</scope>
    <source>
        <strain evidence="2">ATCC 55486 / DSM 44775 / JCM 13855 / CB1190</strain>
    </source>
</reference>
<name>F4CSS3_PSEUX</name>
<keyword evidence="2" id="KW-1185">Reference proteome</keyword>
<accession>F4CSS3</accession>
<dbReference type="AlphaFoldDB" id="F4CSS3"/>
<dbReference type="CDD" id="cd16936">
    <property type="entry name" value="HATPase_RsbW-like"/>
    <property type="match status" value="1"/>
</dbReference>
<dbReference type="STRING" id="675635.Psed_2314"/>
<keyword evidence="1" id="KW-0067">ATP-binding</keyword>
<dbReference type="KEGG" id="pdx:Psed_2314"/>
<dbReference type="InterPro" id="IPR036513">
    <property type="entry name" value="STAS_dom_sf"/>
</dbReference>
<dbReference type="Gene3D" id="3.30.750.24">
    <property type="entry name" value="STAS domain"/>
    <property type="match status" value="1"/>
</dbReference>
<dbReference type="OrthoDB" id="3527613at2"/>
<evidence type="ECO:0000313" key="1">
    <source>
        <dbReference type="EMBL" id="AEA24526.1"/>
    </source>
</evidence>
<keyword evidence="1" id="KW-0547">Nucleotide-binding</keyword>
<organism evidence="1 2">
    <name type="scientific">Pseudonocardia dioxanivorans (strain ATCC 55486 / DSM 44775 / JCM 13855 / CB1190)</name>
    <dbReference type="NCBI Taxonomy" id="675635"/>
    <lineage>
        <taxon>Bacteria</taxon>
        <taxon>Bacillati</taxon>
        <taxon>Actinomycetota</taxon>
        <taxon>Actinomycetes</taxon>
        <taxon>Pseudonocardiales</taxon>
        <taxon>Pseudonocardiaceae</taxon>
        <taxon>Pseudonocardia</taxon>
    </lineage>
</organism>
<dbReference type="SUPFAM" id="SSF52091">
    <property type="entry name" value="SpoIIaa-like"/>
    <property type="match status" value="1"/>
</dbReference>
<dbReference type="Proteomes" id="UP000007809">
    <property type="component" value="Chromosome"/>
</dbReference>
<dbReference type="SUPFAM" id="SSF55874">
    <property type="entry name" value="ATPase domain of HSP90 chaperone/DNA topoisomerase II/histidine kinase"/>
    <property type="match status" value="1"/>
</dbReference>
<dbReference type="PANTHER" id="PTHR35526:SF3">
    <property type="entry name" value="ANTI-SIGMA-F FACTOR RSBW"/>
    <property type="match status" value="1"/>
</dbReference>
<dbReference type="eggNOG" id="COG1366">
    <property type="taxonomic scope" value="Bacteria"/>
</dbReference>
<dbReference type="RefSeq" id="WP_013674452.1">
    <property type="nucleotide sequence ID" value="NC_015312.1"/>
</dbReference>
<gene>
    <name evidence="1" type="ordered locus">Psed_2314</name>
</gene>
<dbReference type="PANTHER" id="PTHR35526">
    <property type="entry name" value="ANTI-SIGMA-F FACTOR RSBW-RELATED"/>
    <property type="match status" value="1"/>
</dbReference>